<name>A0A7N0ZTH4_KALFE</name>
<reference evidence="16" key="1">
    <citation type="submission" date="2021-01" db="UniProtKB">
        <authorList>
            <consortium name="EnsemblPlants"/>
        </authorList>
    </citation>
    <scope>IDENTIFICATION</scope>
</reference>
<feature type="transmembrane region" description="Helical" evidence="12">
    <location>
        <begin position="277"/>
        <end position="306"/>
    </location>
</feature>
<dbReference type="PANTHER" id="PTHR32468">
    <property type="entry name" value="CATION/H + ANTIPORTER"/>
    <property type="match status" value="1"/>
</dbReference>
<dbReference type="Pfam" id="PF23259">
    <property type="entry name" value="CHX17_C"/>
    <property type="match status" value="1"/>
</dbReference>
<dbReference type="OMA" id="GWHRPAF"/>
<evidence type="ECO:0000256" key="6">
    <source>
        <dbReference type="ARBA" id="ARBA00022958"/>
    </source>
</evidence>
<dbReference type="GO" id="GO:0006885">
    <property type="term" value="P:regulation of pH"/>
    <property type="evidence" value="ECO:0007669"/>
    <property type="project" value="TreeGrafter"/>
</dbReference>
<dbReference type="Pfam" id="PF23256">
    <property type="entry name" value="CHX17_2nd"/>
    <property type="match status" value="1"/>
</dbReference>
<keyword evidence="3" id="KW-0050">Antiport</keyword>
<evidence type="ECO:0008006" key="18">
    <source>
        <dbReference type="Google" id="ProtNLM"/>
    </source>
</evidence>
<proteinExistence type="inferred from homology"/>
<organism evidence="16 17">
    <name type="scientific">Kalanchoe fedtschenkoi</name>
    <name type="common">Lavender scallops</name>
    <name type="synonym">South American air plant</name>
    <dbReference type="NCBI Taxonomy" id="63787"/>
    <lineage>
        <taxon>Eukaryota</taxon>
        <taxon>Viridiplantae</taxon>
        <taxon>Streptophyta</taxon>
        <taxon>Embryophyta</taxon>
        <taxon>Tracheophyta</taxon>
        <taxon>Spermatophyta</taxon>
        <taxon>Magnoliopsida</taxon>
        <taxon>eudicotyledons</taxon>
        <taxon>Gunneridae</taxon>
        <taxon>Pentapetalae</taxon>
        <taxon>Saxifragales</taxon>
        <taxon>Crassulaceae</taxon>
        <taxon>Kalanchoe</taxon>
    </lineage>
</organism>
<dbReference type="GO" id="GO:0016020">
    <property type="term" value="C:membrane"/>
    <property type="evidence" value="ECO:0007669"/>
    <property type="project" value="UniProtKB-SubCell"/>
</dbReference>
<dbReference type="InterPro" id="IPR057291">
    <property type="entry name" value="CHX17_2nd"/>
</dbReference>
<protein>
    <recommendedName>
        <fullName evidence="18">Cation/H+ exchanger domain-containing protein</fullName>
    </recommendedName>
</protein>
<evidence type="ECO:0000256" key="2">
    <source>
        <dbReference type="ARBA" id="ARBA00022448"/>
    </source>
</evidence>
<dbReference type="PANTHER" id="PTHR32468:SF109">
    <property type="entry name" value="CATION_H(+) ANTIPORTER 24-RELATED"/>
    <property type="match status" value="1"/>
</dbReference>
<feature type="transmembrane region" description="Helical" evidence="12">
    <location>
        <begin position="73"/>
        <end position="91"/>
    </location>
</feature>
<keyword evidence="9 12" id="KW-0472">Membrane</keyword>
<evidence type="ECO:0000256" key="12">
    <source>
        <dbReference type="SAM" id="Phobius"/>
    </source>
</evidence>
<dbReference type="Gramene" id="Kaladp0033s0055.1.v1.1">
    <property type="protein sequence ID" value="Kaladp0033s0055.1.v1.1"/>
    <property type="gene ID" value="Kaladp0033s0055.v1.1"/>
</dbReference>
<evidence type="ECO:0000256" key="3">
    <source>
        <dbReference type="ARBA" id="ARBA00022449"/>
    </source>
</evidence>
<evidence type="ECO:0000256" key="11">
    <source>
        <dbReference type="ARBA" id="ARBA00054890"/>
    </source>
</evidence>
<evidence type="ECO:0000259" key="14">
    <source>
        <dbReference type="Pfam" id="PF23256"/>
    </source>
</evidence>
<dbReference type="Gene3D" id="3.40.50.12370">
    <property type="match status" value="1"/>
</dbReference>
<dbReference type="GO" id="GO:0012505">
    <property type="term" value="C:endomembrane system"/>
    <property type="evidence" value="ECO:0007669"/>
    <property type="project" value="TreeGrafter"/>
</dbReference>
<dbReference type="InterPro" id="IPR038770">
    <property type="entry name" value="Na+/solute_symporter_sf"/>
</dbReference>
<feature type="transmembrane region" description="Helical" evidence="12">
    <location>
        <begin position="103"/>
        <end position="120"/>
    </location>
</feature>
<dbReference type="GO" id="GO:0006813">
    <property type="term" value="P:potassium ion transport"/>
    <property type="evidence" value="ECO:0007669"/>
    <property type="project" value="UniProtKB-KW"/>
</dbReference>
<keyword evidence="5 12" id="KW-0812">Transmembrane</keyword>
<evidence type="ECO:0000256" key="5">
    <source>
        <dbReference type="ARBA" id="ARBA00022692"/>
    </source>
</evidence>
<evidence type="ECO:0000313" key="17">
    <source>
        <dbReference type="Proteomes" id="UP000594263"/>
    </source>
</evidence>
<evidence type="ECO:0000313" key="16">
    <source>
        <dbReference type="EnsemblPlants" id="Kaladp0033s0055.1.v1.1"/>
    </source>
</evidence>
<evidence type="ECO:0000256" key="10">
    <source>
        <dbReference type="ARBA" id="ARBA00038341"/>
    </source>
</evidence>
<feature type="domain" description="Cation/H(+) antiporter central" evidence="14">
    <location>
        <begin position="496"/>
        <end position="620"/>
    </location>
</feature>
<evidence type="ECO:0000259" key="15">
    <source>
        <dbReference type="Pfam" id="PF23259"/>
    </source>
</evidence>
<keyword evidence="7 12" id="KW-1133">Transmembrane helix</keyword>
<keyword evidence="8" id="KW-0406">Ion transport</keyword>
<feature type="transmembrane region" description="Helical" evidence="12">
    <location>
        <begin position="205"/>
        <end position="226"/>
    </location>
</feature>
<feature type="transmembrane region" description="Helical" evidence="12">
    <location>
        <begin position="42"/>
        <end position="61"/>
    </location>
</feature>
<dbReference type="GO" id="GO:1902600">
    <property type="term" value="P:proton transmembrane transport"/>
    <property type="evidence" value="ECO:0007669"/>
    <property type="project" value="InterPro"/>
</dbReference>
<keyword evidence="6" id="KW-0630">Potassium</keyword>
<feature type="transmembrane region" description="Helical" evidence="12">
    <location>
        <begin position="172"/>
        <end position="193"/>
    </location>
</feature>
<accession>A0A7N0ZTH4</accession>
<evidence type="ECO:0000256" key="8">
    <source>
        <dbReference type="ARBA" id="ARBA00023065"/>
    </source>
</evidence>
<feature type="transmembrane region" description="Helical" evidence="12">
    <location>
        <begin position="419"/>
        <end position="442"/>
    </location>
</feature>
<comment type="similarity">
    <text evidence="10">Belongs to the monovalent cation:proton antiporter 2 (CPA2) transporter (TC 2.A.37) family. CHX (TC 2.A.37.4) subfamily.</text>
</comment>
<dbReference type="InterPro" id="IPR050794">
    <property type="entry name" value="CPA2_transporter"/>
</dbReference>
<feature type="transmembrane region" description="Helical" evidence="12">
    <location>
        <begin position="238"/>
        <end position="256"/>
    </location>
</feature>
<sequence>MKVQVEAALVHHVYDPGPPICGIAHGAHSYSGIFYQKNPLDYSFTLMLLEISTVIIISRIVRILLKPLKQPRVVSDAIGGIIFGPSVLARSKGFAETMLPDNAVFIIKNIGMIGLMYFLFMTGVKMDLTMMKKTGRKHLVIALSGVIIPMLMVIIVAAAFRTSLDKEIWKVSSMGTISSSFAITAFPVLYPILREMNLLSSEMGRMALSTSIISDVIGINFVVAFEAALQGETRSIDALWYVISVVGILAFMLFCVRKFMEWIIEQTPDGKAVDQTYIILILMGVLGMGFVTDMFGVAVLNGPLWFGLAIPDGPPLGSTLVERSEVIIMEILMPFSFAFLGLYTDVFTLNDSWPTLKPLMLMAFTGYVTKLVVTIAAALYFETPLEDSLALGLILSLRGQVEFIMLMHWMDKSIIKVPAFTLMMLLTIMVTGVATPLISIVYDPTKPYMINKRRTIQHTPPNTQLHVVACIHDQESVSGIINLIEVSNPTESSPFIVYALHLIELVGRATPVFIDHRKEDNGSNFLDNNRIHHALKMYEESRQGLVKIHPFTAVSPQRSMYQDICELSLTSKATLIILPFHKECLNTHGGAELVRRGVRTLNSNVLAHAPCSVGILVEKAPLHNPLLSAAANIGSSSRQFTHNFAVLFLGGADAREALSYADRMTGNPDVSLTVVRFLSHNYIGEDEMEKKLDDGLVTWFWVKNEGREHVVYREVVVKNGEETVAAIQAMNDNSYNLWIMGRRQGINPVLLEGLTDWNENHELGVIGDHVASMDFGGLASVLVLQQQVLREQRRETRTVKSVLQRLPCK</sequence>
<dbReference type="AlphaFoldDB" id="A0A7N0ZTH4"/>
<dbReference type="Gene3D" id="1.20.1530.20">
    <property type="match status" value="1"/>
</dbReference>
<dbReference type="EnsemblPlants" id="Kaladp0033s0055.1.v1.1">
    <property type="protein sequence ID" value="Kaladp0033s0055.1.v1.1"/>
    <property type="gene ID" value="Kaladp0033s0055.v1.1"/>
</dbReference>
<evidence type="ECO:0000256" key="4">
    <source>
        <dbReference type="ARBA" id="ARBA00022538"/>
    </source>
</evidence>
<evidence type="ECO:0000259" key="13">
    <source>
        <dbReference type="Pfam" id="PF00999"/>
    </source>
</evidence>
<feature type="transmembrane region" description="Helical" evidence="12">
    <location>
        <begin position="140"/>
        <end position="160"/>
    </location>
</feature>
<feature type="transmembrane region" description="Helical" evidence="12">
    <location>
        <begin position="359"/>
        <end position="381"/>
    </location>
</feature>
<keyword evidence="2" id="KW-0813">Transport</keyword>
<feature type="transmembrane region" description="Helical" evidence="12">
    <location>
        <begin position="387"/>
        <end position="407"/>
    </location>
</feature>
<feature type="domain" description="Cation/H(+) antiporter C-terminal" evidence="15">
    <location>
        <begin position="645"/>
        <end position="787"/>
    </location>
</feature>
<comment type="subcellular location">
    <subcellularLocation>
        <location evidence="1">Membrane</location>
        <topology evidence="1">Multi-pass membrane protein</topology>
    </subcellularLocation>
</comment>
<dbReference type="Proteomes" id="UP000594263">
    <property type="component" value="Unplaced"/>
</dbReference>
<dbReference type="Pfam" id="PF00999">
    <property type="entry name" value="Na_H_Exchanger"/>
    <property type="match status" value="1"/>
</dbReference>
<dbReference type="GO" id="GO:0015297">
    <property type="term" value="F:antiporter activity"/>
    <property type="evidence" value="ECO:0007669"/>
    <property type="project" value="UniProtKB-KW"/>
</dbReference>
<keyword evidence="4" id="KW-0633">Potassium transport</keyword>
<evidence type="ECO:0000256" key="9">
    <source>
        <dbReference type="ARBA" id="ARBA00023136"/>
    </source>
</evidence>
<keyword evidence="17" id="KW-1185">Reference proteome</keyword>
<evidence type="ECO:0000256" key="7">
    <source>
        <dbReference type="ARBA" id="ARBA00022989"/>
    </source>
</evidence>
<comment type="function">
    <text evidence="11">May operate as a cation/H(+) antiporter.</text>
</comment>
<evidence type="ECO:0000256" key="1">
    <source>
        <dbReference type="ARBA" id="ARBA00004141"/>
    </source>
</evidence>
<dbReference type="InterPro" id="IPR006153">
    <property type="entry name" value="Cation/H_exchanger_TM"/>
</dbReference>
<feature type="domain" description="Cation/H+ exchanger transmembrane" evidence="13">
    <location>
        <begin position="56"/>
        <end position="437"/>
    </location>
</feature>
<dbReference type="FunFam" id="1.20.1530.20:FF:000022">
    <property type="entry name" value="Cation/H(+) antiporter 24"/>
    <property type="match status" value="1"/>
</dbReference>
<dbReference type="InterPro" id="IPR057290">
    <property type="entry name" value="CHX17_C"/>
</dbReference>